<evidence type="ECO:0000313" key="1">
    <source>
        <dbReference type="EMBL" id="GFY71497.1"/>
    </source>
</evidence>
<feature type="non-terminal residue" evidence="1">
    <location>
        <position position="1"/>
    </location>
</feature>
<evidence type="ECO:0000313" key="2">
    <source>
        <dbReference type="Proteomes" id="UP000886998"/>
    </source>
</evidence>
<comment type="caution">
    <text evidence="1">The sequence shown here is derived from an EMBL/GenBank/DDBJ whole genome shotgun (WGS) entry which is preliminary data.</text>
</comment>
<organism evidence="1 2">
    <name type="scientific">Trichonephila inaurata madagascariensis</name>
    <dbReference type="NCBI Taxonomy" id="2747483"/>
    <lineage>
        <taxon>Eukaryota</taxon>
        <taxon>Metazoa</taxon>
        <taxon>Ecdysozoa</taxon>
        <taxon>Arthropoda</taxon>
        <taxon>Chelicerata</taxon>
        <taxon>Arachnida</taxon>
        <taxon>Araneae</taxon>
        <taxon>Araneomorphae</taxon>
        <taxon>Entelegynae</taxon>
        <taxon>Araneoidea</taxon>
        <taxon>Nephilidae</taxon>
        <taxon>Trichonephila</taxon>
        <taxon>Trichonephila inaurata</taxon>
    </lineage>
</organism>
<dbReference type="SUPFAM" id="SSF55797">
    <property type="entry name" value="PR-1-like"/>
    <property type="match status" value="1"/>
</dbReference>
<dbReference type="InterPro" id="IPR035940">
    <property type="entry name" value="CAP_sf"/>
</dbReference>
<dbReference type="OrthoDB" id="10432499at2759"/>
<keyword evidence="2" id="KW-1185">Reference proteome</keyword>
<accession>A0A8X7CPK2</accession>
<dbReference type="EMBL" id="BMAV01018867">
    <property type="protein sequence ID" value="GFY71497.1"/>
    <property type="molecule type" value="Genomic_DNA"/>
</dbReference>
<protein>
    <submittedName>
        <fullName evidence="1">Cysteine-rich secretory protein 2</fullName>
    </submittedName>
</protein>
<sequence>MGSCCPLHFNGPQITSIKEEVSDLGNWWTSAPTGMWILCGHIILFLPEDYLCSVIVTWMFTVNGALPRPKLYGKAIAHRDLDTRYANTKKKIVLIHNFYRARVNPPAKNMLEM</sequence>
<proteinExistence type="predicted"/>
<reference evidence="1" key="1">
    <citation type="submission" date="2020-08" db="EMBL/GenBank/DDBJ databases">
        <title>Multicomponent nature underlies the extraordinary mechanical properties of spider dragline silk.</title>
        <authorList>
            <person name="Kono N."/>
            <person name="Nakamura H."/>
            <person name="Mori M."/>
            <person name="Yoshida Y."/>
            <person name="Ohtoshi R."/>
            <person name="Malay A.D."/>
            <person name="Moran D.A.P."/>
            <person name="Tomita M."/>
            <person name="Numata K."/>
            <person name="Arakawa K."/>
        </authorList>
    </citation>
    <scope>NUCLEOTIDE SEQUENCE</scope>
</reference>
<name>A0A8X7CPK2_9ARAC</name>
<gene>
    <name evidence="1" type="primary">CRISP2_0</name>
    <name evidence="1" type="ORF">TNIN_171851</name>
</gene>
<dbReference type="AlphaFoldDB" id="A0A8X7CPK2"/>
<dbReference type="Proteomes" id="UP000886998">
    <property type="component" value="Unassembled WGS sequence"/>
</dbReference>